<dbReference type="EMBL" id="PVZC01000001">
    <property type="protein sequence ID" value="PRY02681.1"/>
    <property type="molecule type" value="Genomic_DNA"/>
</dbReference>
<gene>
    <name evidence="6" type="ORF">CLV72_1011284</name>
</gene>
<evidence type="ECO:0000256" key="4">
    <source>
        <dbReference type="PROSITE-ProRule" id="PRU00335"/>
    </source>
</evidence>
<dbReference type="Proteomes" id="UP000237846">
    <property type="component" value="Unassembled WGS sequence"/>
</dbReference>
<proteinExistence type="predicted"/>
<dbReference type="InterPro" id="IPR050109">
    <property type="entry name" value="HTH-type_TetR-like_transc_reg"/>
</dbReference>
<evidence type="ECO:0000313" key="7">
    <source>
        <dbReference type="Proteomes" id="UP000237846"/>
    </source>
</evidence>
<evidence type="ECO:0000313" key="6">
    <source>
        <dbReference type="EMBL" id="PRY02681.1"/>
    </source>
</evidence>
<dbReference type="RefSeq" id="WP_106240683.1">
    <property type="nucleotide sequence ID" value="NZ_PVZC01000001.1"/>
</dbReference>
<dbReference type="Pfam" id="PF16859">
    <property type="entry name" value="TetR_C_11"/>
    <property type="match status" value="1"/>
</dbReference>
<keyword evidence="7" id="KW-1185">Reference proteome</keyword>
<accession>A0A2T0QFQ9</accession>
<keyword evidence="1" id="KW-0805">Transcription regulation</keyword>
<dbReference type="PROSITE" id="PS50977">
    <property type="entry name" value="HTH_TETR_2"/>
    <property type="match status" value="1"/>
</dbReference>
<dbReference type="InterPro" id="IPR036271">
    <property type="entry name" value="Tet_transcr_reg_TetR-rel_C_sf"/>
</dbReference>
<keyword evidence="2 4" id="KW-0238">DNA-binding</keyword>
<dbReference type="GO" id="GO:0000976">
    <property type="term" value="F:transcription cis-regulatory region binding"/>
    <property type="evidence" value="ECO:0007669"/>
    <property type="project" value="TreeGrafter"/>
</dbReference>
<evidence type="ECO:0000256" key="2">
    <source>
        <dbReference type="ARBA" id="ARBA00023125"/>
    </source>
</evidence>
<dbReference type="PANTHER" id="PTHR30055">
    <property type="entry name" value="HTH-TYPE TRANSCRIPTIONAL REGULATOR RUTR"/>
    <property type="match status" value="1"/>
</dbReference>
<dbReference type="InterPro" id="IPR009057">
    <property type="entry name" value="Homeodomain-like_sf"/>
</dbReference>
<dbReference type="SUPFAM" id="SSF46689">
    <property type="entry name" value="Homeodomain-like"/>
    <property type="match status" value="1"/>
</dbReference>
<dbReference type="PANTHER" id="PTHR30055:SF148">
    <property type="entry name" value="TETR-FAMILY TRANSCRIPTIONAL REGULATOR"/>
    <property type="match status" value="1"/>
</dbReference>
<sequence length="203" mass="21878">MSAGGAVGRPRDPATDRAILAAALDLFTERGVDGTTIEGVAKRAGTTRLSVYRRWAGKEELLLGALEYARTQAPADAAEIRRMSLAQALDSTVELMERHSTQRLVAQLVAAAETHPELLRRYWDGVVVERRAALAAVIRRESAAAAPDRGTDPELVLDLLFGALLYNLMFRPGPRAPGEVRAYLRAAARQAGLLVPERPGADG</sequence>
<protein>
    <submittedName>
        <fullName evidence="6">TetR family transcriptional regulator</fullName>
    </submittedName>
</protein>
<reference evidence="6 7" key="1">
    <citation type="submission" date="2018-03" db="EMBL/GenBank/DDBJ databases">
        <title>Genomic Encyclopedia of Archaeal and Bacterial Type Strains, Phase II (KMG-II): from individual species to whole genera.</title>
        <authorList>
            <person name="Goeker M."/>
        </authorList>
    </citation>
    <scope>NUCLEOTIDE SEQUENCE [LARGE SCALE GENOMIC DNA]</scope>
    <source>
        <strain evidence="6 7">DSM 45601</strain>
    </source>
</reference>
<dbReference type="InterPro" id="IPR001647">
    <property type="entry name" value="HTH_TetR"/>
</dbReference>
<dbReference type="AlphaFoldDB" id="A0A2T0QFQ9"/>
<dbReference type="InterPro" id="IPR011075">
    <property type="entry name" value="TetR_C"/>
</dbReference>
<evidence type="ECO:0000256" key="1">
    <source>
        <dbReference type="ARBA" id="ARBA00023015"/>
    </source>
</evidence>
<evidence type="ECO:0000256" key="3">
    <source>
        <dbReference type="ARBA" id="ARBA00023163"/>
    </source>
</evidence>
<keyword evidence="3" id="KW-0804">Transcription</keyword>
<dbReference type="GO" id="GO:0003700">
    <property type="term" value="F:DNA-binding transcription factor activity"/>
    <property type="evidence" value="ECO:0007669"/>
    <property type="project" value="TreeGrafter"/>
</dbReference>
<name>A0A2T0QFQ9_9ACTN</name>
<dbReference type="PRINTS" id="PR00455">
    <property type="entry name" value="HTHTETR"/>
</dbReference>
<dbReference type="SUPFAM" id="SSF48498">
    <property type="entry name" value="Tetracyclin repressor-like, C-terminal domain"/>
    <property type="match status" value="1"/>
</dbReference>
<dbReference type="Gene3D" id="1.10.10.60">
    <property type="entry name" value="Homeodomain-like"/>
    <property type="match status" value="1"/>
</dbReference>
<dbReference type="Pfam" id="PF00440">
    <property type="entry name" value="TetR_N"/>
    <property type="match status" value="1"/>
</dbReference>
<evidence type="ECO:0000259" key="5">
    <source>
        <dbReference type="PROSITE" id="PS50977"/>
    </source>
</evidence>
<comment type="caution">
    <text evidence="6">The sequence shown here is derived from an EMBL/GenBank/DDBJ whole genome shotgun (WGS) entry which is preliminary data.</text>
</comment>
<feature type="domain" description="HTH tetR-type" evidence="5">
    <location>
        <begin position="13"/>
        <end position="73"/>
    </location>
</feature>
<dbReference type="Gene3D" id="1.10.357.10">
    <property type="entry name" value="Tetracycline Repressor, domain 2"/>
    <property type="match status" value="1"/>
</dbReference>
<organism evidence="6 7">
    <name type="scientific">Allonocardiopsis opalescens</name>
    <dbReference type="NCBI Taxonomy" id="1144618"/>
    <lineage>
        <taxon>Bacteria</taxon>
        <taxon>Bacillati</taxon>
        <taxon>Actinomycetota</taxon>
        <taxon>Actinomycetes</taxon>
        <taxon>Streptosporangiales</taxon>
        <taxon>Allonocardiopsis</taxon>
    </lineage>
</organism>
<dbReference type="OrthoDB" id="9796019at2"/>
<feature type="DNA-binding region" description="H-T-H motif" evidence="4">
    <location>
        <begin position="36"/>
        <end position="55"/>
    </location>
</feature>